<evidence type="ECO:0000256" key="6">
    <source>
        <dbReference type="PROSITE-ProRule" id="PRU10137"/>
    </source>
</evidence>
<evidence type="ECO:0000256" key="2">
    <source>
        <dbReference type="ARBA" id="ARBA00022908"/>
    </source>
</evidence>
<dbReference type="PANTHER" id="PTHR30461:SF26">
    <property type="entry name" value="RESOLVASE HOMOLOG YNEB"/>
    <property type="match status" value="1"/>
</dbReference>
<dbReference type="PROSITE" id="PS00397">
    <property type="entry name" value="RECOMBINASES_1"/>
    <property type="match status" value="1"/>
</dbReference>
<evidence type="ECO:0000256" key="1">
    <source>
        <dbReference type="ARBA" id="ARBA00009913"/>
    </source>
</evidence>
<dbReference type="AlphaFoldDB" id="A0A8I1GJV4"/>
<evidence type="ECO:0000256" key="5">
    <source>
        <dbReference type="PIRSR" id="PIRSR606118-50"/>
    </source>
</evidence>
<dbReference type="SMART" id="SM00857">
    <property type="entry name" value="Resolvase"/>
    <property type="match status" value="1"/>
</dbReference>
<dbReference type="CDD" id="cd03768">
    <property type="entry name" value="SR_ResInv"/>
    <property type="match status" value="1"/>
</dbReference>
<dbReference type="InterPro" id="IPR006118">
    <property type="entry name" value="Recombinase_CS"/>
</dbReference>
<dbReference type="RefSeq" id="WP_037237392.1">
    <property type="nucleotide sequence ID" value="NZ_JAEMUK010000091.1"/>
</dbReference>
<accession>A0A8I1GJV4</accession>
<evidence type="ECO:0000313" key="9">
    <source>
        <dbReference type="Proteomes" id="UP000623250"/>
    </source>
</evidence>
<reference evidence="8 9" key="1">
    <citation type="submission" date="2020-12" db="EMBL/GenBank/DDBJ databases">
        <title>Revised draft genomes of Rhodomicrobium vannielii ATCC 17100 and Rhodomicrobium udaipurense JA643.</title>
        <authorList>
            <person name="Conners E.M."/>
            <person name="Davenport E.J."/>
            <person name="Bose A."/>
        </authorList>
    </citation>
    <scope>NUCLEOTIDE SEQUENCE [LARGE SCALE GENOMIC DNA]</scope>
    <source>
        <strain evidence="8 9">JA643</strain>
    </source>
</reference>
<proteinExistence type="inferred from homology"/>
<comment type="caution">
    <text evidence="8">The sequence shown here is derived from an EMBL/GenBank/DDBJ whole genome shotgun (WGS) entry which is preliminary data.</text>
</comment>
<evidence type="ECO:0000256" key="3">
    <source>
        <dbReference type="ARBA" id="ARBA00023125"/>
    </source>
</evidence>
<dbReference type="Pfam" id="PF13936">
    <property type="entry name" value="HTH_38"/>
    <property type="match status" value="1"/>
</dbReference>
<dbReference type="PROSITE" id="PS51736">
    <property type="entry name" value="RECOMBINASES_3"/>
    <property type="match status" value="1"/>
</dbReference>
<feature type="active site" description="O-(5'-phospho-DNA)-serine intermediate" evidence="5 6">
    <location>
        <position position="9"/>
    </location>
</feature>
<protein>
    <submittedName>
        <fullName evidence="8">Recombinase family protein</fullName>
    </submittedName>
</protein>
<evidence type="ECO:0000259" key="7">
    <source>
        <dbReference type="PROSITE" id="PS51736"/>
    </source>
</evidence>
<dbReference type="InterPro" id="IPR025246">
    <property type="entry name" value="IS30-like_HTH"/>
</dbReference>
<keyword evidence="9" id="KW-1185">Reference proteome</keyword>
<sequence>MLIGYARVSTHTQNLDRQMAALGEAGCERIFKEKASGRDTRNRPKLEQALRLLKSGDVLVLAEWDRATRSMSDGLAIINRIARKGATIRVLDRAYLDLTSPVGKGLLAFLSALAEDERQRIVARAAQGRTAARRRGVRFGAPLKLSAEARAEILERLARKETYRAIASHYGVHASTIARLRGRK</sequence>
<gene>
    <name evidence="8" type="ORF">JDN41_16800</name>
</gene>
<dbReference type="InterPro" id="IPR036162">
    <property type="entry name" value="Resolvase-like_N_sf"/>
</dbReference>
<keyword evidence="3" id="KW-0238">DNA-binding</keyword>
<keyword evidence="2" id="KW-0229">DNA integration</keyword>
<dbReference type="EMBL" id="JAEMUK010000091">
    <property type="protein sequence ID" value="MBJ7545212.1"/>
    <property type="molecule type" value="Genomic_DNA"/>
</dbReference>
<organism evidence="8 9">
    <name type="scientific">Rhodomicrobium udaipurense</name>
    <dbReference type="NCBI Taxonomy" id="1202716"/>
    <lineage>
        <taxon>Bacteria</taxon>
        <taxon>Pseudomonadati</taxon>
        <taxon>Pseudomonadota</taxon>
        <taxon>Alphaproteobacteria</taxon>
        <taxon>Hyphomicrobiales</taxon>
        <taxon>Hyphomicrobiaceae</taxon>
        <taxon>Rhodomicrobium</taxon>
    </lineage>
</organism>
<feature type="domain" description="Resolvase/invertase-type recombinase catalytic" evidence="7">
    <location>
        <begin position="1"/>
        <end position="136"/>
    </location>
</feature>
<dbReference type="Gene3D" id="3.40.50.1390">
    <property type="entry name" value="Resolvase, N-terminal catalytic domain"/>
    <property type="match status" value="1"/>
</dbReference>
<dbReference type="Pfam" id="PF00239">
    <property type="entry name" value="Resolvase"/>
    <property type="match status" value="1"/>
</dbReference>
<dbReference type="SUPFAM" id="SSF53041">
    <property type="entry name" value="Resolvase-like"/>
    <property type="match status" value="1"/>
</dbReference>
<comment type="similarity">
    <text evidence="1">Belongs to the site-specific recombinase resolvase family.</text>
</comment>
<name>A0A8I1GJV4_9HYPH</name>
<dbReference type="Proteomes" id="UP000623250">
    <property type="component" value="Unassembled WGS sequence"/>
</dbReference>
<dbReference type="PANTHER" id="PTHR30461">
    <property type="entry name" value="DNA-INVERTASE FROM LAMBDOID PROPHAGE"/>
    <property type="match status" value="1"/>
</dbReference>
<keyword evidence="4" id="KW-0233">DNA recombination</keyword>
<dbReference type="GO" id="GO:0015074">
    <property type="term" value="P:DNA integration"/>
    <property type="evidence" value="ECO:0007669"/>
    <property type="project" value="UniProtKB-KW"/>
</dbReference>
<dbReference type="GO" id="GO:0000150">
    <property type="term" value="F:DNA strand exchange activity"/>
    <property type="evidence" value="ECO:0007669"/>
    <property type="project" value="InterPro"/>
</dbReference>
<dbReference type="GO" id="GO:0003677">
    <property type="term" value="F:DNA binding"/>
    <property type="evidence" value="ECO:0007669"/>
    <property type="project" value="UniProtKB-KW"/>
</dbReference>
<dbReference type="InterPro" id="IPR006119">
    <property type="entry name" value="Resolv_N"/>
</dbReference>
<evidence type="ECO:0000313" key="8">
    <source>
        <dbReference type="EMBL" id="MBJ7545212.1"/>
    </source>
</evidence>
<dbReference type="InterPro" id="IPR050639">
    <property type="entry name" value="SSR_resolvase"/>
</dbReference>
<evidence type="ECO:0000256" key="4">
    <source>
        <dbReference type="ARBA" id="ARBA00023172"/>
    </source>
</evidence>